<evidence type="ECO:0000313" key="3">
    <source>
        <dbReference type="EMBL" id="KRG21722.1"/>
    </source>
</evidence>
<feature type="binding site" evidence="1">
    <location>
        <position position="10"/>
    </location>
    <ligand>
        <name>Zn(2+)</name>
        <dbReference type="ChEBI" id="CHEBI:29105"/>
    </ligand>
</feature>
<keyword evidence="3" id="KW-0326">Glycosidase</keyword>
<dbReference type="PANTHER" id="PTHR30037">
    <property type="entry name" value="DNA-3-METHYLADENINE GLYCOSYLASE 1"/>
    <property type="match status" value="1"/>
</dbReference>
<dbReference type="SUPFAM" id="SSF82771">
    <property type="entry name" value="GIY-YIG endonuclease"/>
    <property type="match status" value="1"/>
</dbReference>
<dbReference type="EMBL" id="LKAJ02000001">
    <property type="protein sequence ID" value="MCS5710585.1"/>
    <property type="molecule type" value="Genomic_DNA"/>
</dbReference>
<dbReference type="PANTHER" id="PTHR30037:SF4">
    <property type="entry name" value="DNA-3-METHYLADENINE GLYCOSYLASE I"/>
    <property type="match status" value="1"/>
</dbReference>
<dbReference type="GO" id="GO:0046872">
    <property type="term" value="F:metal ion binding"/>
    <property type="evidence" value="ECO:0007669"/>
    <property type="project" value="UniProtKB-KW"/>
</dbReference>
<feature type="domain" description="GIY-YIG" evidence="2">
    <location>
        <begin position="193"/>
        <end position="270"/>
    </location>
</feature>
<name>A0A0Q9YW25_9GAMM</name>
<dbReference type="GO" id="GO:0006284">
    <property type="term" value="P:base-excision repair"/>
    <property type="evidence" value="ECO:0007669"/>
    <property type="project" value="InterPro"/>
</dbReference>
<reference evidence="4" key="3">
    <citation type="submission" date="2021-06" db="EMBL/GenBank/DDBJ databases">
        <title>Genomic Description and Analysis of Intracellular Bacteria, Candidatus Berkiella cookevillensis and Candidatus Berkiella aquae.</title>
        <authorList>
            <person name="Kidane D.T."/>
            <person name="Mehari Y.T."/>
            <person name="Rice F.C."/>
            <person name="Arivett B.A."/>
            <person name="Farone A.L."/>
            <person name="Berk S.G."/>
            <person name="Farone M.B."/>
        </authorList>
    </citation>
    <scope>NUCLEOTIDE SEQUENCE</scope>
    <source>
        <strain evidence="4">HT99</strain>
    </source>
</reference>
<dbReference type="SUPFAM" id="SSF48150">
    <property type="entry name" value="DNA-glycosylase"/>
    <property type="match status" value="1"/>
</dbReference>
<keyword evidence="3" id="KW-0378">Hydrolase</keyword>
<dbReference type="CDD" id="cd10456">
    <property type="entry name" value="GIY-YIG_UPF0213"/>
    <property type="match status" value="1"/>
</dbReference>
<dbReference type="OrthoDB" id="9807664at2"/>
<comment type="caution">
    <text evidence="3">The sequence shown here is derived from an EMBL/GenBank/DDBJ whole genome shotgun (WGS) entry which is preliminary data.</text>
</comment>
<proteinExistence type="predicted"/>
<sequence length="273" mass="31598">MPKNKIIKRCQWVNLSHDAYVMYHDVEWGEPVHDDRLLFEMLILEGAQAGLSWETVLKKRANYQRLFAQFDPVKVARFTPKKIEALMLDPGIIRNRLKIESTVSNAKAFLKVQKEYGSFAQYLWQFVDNKPVNNCFYNAKDYPSKTPLSDKISKDLKKRGFRFVGSTIIYAYMQAVGLVNDHTADCFKRTNKKLWSVYMVKTANGSLYTGVATDVKRRFSEHQTQGNKCAKYLRGKGPLELVYQETIGDKSDAHKREHEIKQFSKAQKLALIK</sequence>
<accession>A0A0Q9YW25</accession>
<keyword evidence="5" id="KW-1185">Reference proteome</keyword>
<dbReference type="AlphaFoldDB" id="A0A0Q9YW25"/>
<dbReference type="InterPro" id="IPR011257">
    <property type="entry name" value="DNA_glycosylase"/>
</dbReference>
<organism evidence="3">
    <name type="scientific">Candidatus Berkiella aquae</name>
    <dbReference type="NCBI Taxonomy" id="295108"/>
    <lineage>
        <taxon>Bacteria</taxon>
        <taxon>Pseudomonadati</taxon>
        <taxon>Pseudomonadota</taxon>
        <taxon>Gammaproteobacteria</taxon>
        <taxon>Candidatus Berkiellales</taxon>
        <taxon>Candidatus Berkiellaceae</taxon>
        <taxon>Candidatus Berkiella</taxon>
    </lineage>
</organism>
<dbReference type="InterPro" id="IPR000305">
    <property type="entry name" value="GIY-YIG_endonuc"/>
</dbReference>
<dbReference type="InterPro" id="IPR035901">
    <property type="entry name" value="GIY-YIG_endonuc_sf"/>
</dbReference>
<evidence type="ECO:0000313" key="4">
    <source>
        <dbReference type="EMBL" id="MCS5710585.1"/>
    </source>
</evidence>
<evidence type="ECO:0000256" key="1">
    <source>
        <dbReference type="PIRSR" id="PIRSR605019-1"/>
    </source>
</evidence>
<dbReference type="Pfam" id="PF03352">
    <property type="entry name" value="Adenine_glyco"/>
    <property type="match status" value="1"/>
</dbReference>
<dbReference type="Proteomes" id="UP000051497">
    <property type="component" value="Unassembled WGS sequence"/>
</dbReference>
<feature type="binding site" evidence="1">
    <location>
        <position position="186"/>
    </location>
    <ligand>
        <name>Zn(2+)</name>
        <dbReference type="ChEBI" id="CHEBI:29105"/>
    </ligand>
</feature>
<reference evidence="3" key="1">
    <citation type="submission" date="2015-09" db="EMBL/GenBank/DDBJ databases">
        <title>Draft Genome Sequences of Two Novel Amoeba-resistant Intranuclear Bacteria, Candidatus Berkiella cookevillensis and Candidatus Berkiella aquae.</title>
        <authorList>
            <person name="Mehari Y.T."/>
            <person name="Arivett B.A."/>
            <person name="Farone A.L."/>
            <person name="Gunderson J.H."/>
            <person name="Farone M.B."/>
        </authorList>
    </citation>
    <scope>NUCLEOTIDE SEQUENCE [LARGE SCALE GENOMIC DNA]</scope>
    <source>
        <strain evidence="3">HT99</strain>
    </source>
</reference>
<dbReference type="EMBL" id="LKAJ01000003">
    <property type="protein sequence ID" value="KRG21722.1"/>
    <property type="molecule type" value="Genomic_DNA"/>
</dbReference>
<gene>
    <name evidence="3" type="primary">tag</name>
    <name evidence="4" type="ORF">HT99x_004025</name>
    <name evidence="3" type="ORF">HT99x_00913</name>
</gene>
<dbReference type="InterPro" id="IPR052891">
    <property type="entry name" value="DNA-3mA_glycosylase"/>
</dbReference>
<dbReference type="PROSITE" id="PS50164">
    <property type="entry name" value="GIY_YIG"/>
    <property type="match status" value="1"/>
</dbReference>
<feature type="binding site" evidence="1">
    <location>
        <position position="182"/>
    </location>
    <ligand>
        <name>Zn(2+)</name>
        <dbReference type="ChEBI" id="CHEBI:29105"/>
    </ligand>
</feature>
<dbReference type="Pfam" id="PF01541">
    <property type="entry name" value="GIY-YIG"/>
    <property type="match status" value="1"/>
</dbReference>
<dbReference type="EC" id="3.2.2.20" evidence="3 4"/>
<keyword evidence="1" id="KW-0479">Metal-binding</keyword>
<protein>
    <submittedName>
        <fullName evidence="3">DNA-3-methyladenine glycosylase 1</fullName>
    </submittedName>
    <submittedName>
        <fullName evidence="4">DNA-3-methyladenine glycosylase I</fullName>
        <ecNumber evidence="3 4">3.2.2.20</ecNumber>
    </submittedName>
</protein>
<evidence type="ECO:0000259" key="2">
    <source>
        <dbReference type="PROSITE" id="PS50164"/>
    </source>
</evidence>
<dbReference type="InterPro" id="IPR005019">
    <property type="entry name" value="Adenine_glyco"/>
</dbReference>
<evidence type="ECO:0000313" key="5">
    <source>
        <dbReference type="Proteomes" id="UP000051497"/>
    </source>
</evidence>
<feature type="binding site" evidence="1">
    <location>
        <position position="24"/>
    </location>
    <ligand>
        <name>Zn(2+)</name>
        <dbReference type="ChEBI" id="CHEBI:29105"/>
    </ligand>
</feature>
<dbReference type="STRING" id="295108.HT99x_00913"/>
<dbReference type="Gene3D" id="3.40.1440.10">
    <property type="entry name" value="GIY-YIG endonuclease"/>
    <property type="match status" value="1"/>
</dbReference>
<keyword evidence="1" id="KW-0862">Zinc</keyword>
<dbReference type="PATRIC" id="fig|1590043.3.peg.918"/>
<dbReference type="Gene3D" id="1.10.340.30">
    <property type="entry name" value="Hypothetical protein, domain 2"/>
    <property type="match status" value="1"/>
</dbReference>
<reference evidence="4" key="2">
    <citation type="journal article" date="2016" name="Genome Announc.">
        <title>Draft Genome Sequences of Two Novel Amoeba-Resistant Intranuclear Bacteria, 'Candidatus Berkiella cookevillensis' and 'Candidatus Berkiella aquae'.</title>
        <authorList>
            <person name="Mehari Y.T."/>
            <person name="Arivett B.A."/>
            <person name="Farone A.L."/>
            <person name="Gunderson J.H."/>
            <person name="Farone M.B."/>
        </authorList>
    </citation>
    <scope>NUCLEOTIDE SEQUENCE</scope>
    <source>
        <strain evidence="4">HT99</strain>
    </source>
</reference>
<dbReference type="GO" id="GO:0008725">
    <property type="term" value="F:DNA-3-methyladenine glycosylase activity"/>
    <property type="evidence" value="ECO:0007669"/>
    <property type="project" value="UniProtKB-EC"/>
</dbReference>